<feature type="compositionally biased region" description="Polar residues" evidence="2">
    <location>
        <begin position="138"/>
        <end position="149"/>
    </location>
</feature>
<accession>A0AAW2YKK7</accession>
<keyword evidence="4" id="KW-1185">Reference proteome</keyword>
<dbReference type="InterPro" id="IPR005631">
    <property type="entry name" value="SDH"/>
</dbReference>
<dbReference type="Proteomes" id="UP001431209">
    <property type="component" value="Unassembled WGS sequence"/>
</dbReference>
<sequence>MIRTVFSFKHSNIRRLYAGINGSRVKNPMNPSEVTTKHLPIEARKRRLLLNSRNRGRLETELFLGGFATDRLWNMNEDEVNEYEAILNETDQDLYNWFCDISPVPEDIKNLKAWKEVIEYVASKRGDKQKETFKSDYNRSQSSQEGKDE</sequence>
<proteinExistence type="predicted"/>
<dbReference type="InterPro" id="IPR036714">
    <property type="entry name" value="SDH_sf"/>
</dbReference>
<dbReference type="GO" id="GO:0034553">
    <property type="term" value="P:mitochondrial respiratory chain complex II assembly"/>
    <property type="evidence" value="ECO:0007669"/>
    <property type="project" value="TreeGrafter"/>
</dbReference>
<dbReference type="EMBL" id="JAOPGA020000167">
    <property type="protein sequence ID" value="KAL0477390.1"/>
    <property type="molecule type" value="Genomic_DNA"/>
</dbReference>
<dbReference type="Gene3D" id="1.10.150.250">
    <property type="entry name" value="Flavinator of succinate dehydrogenase"/>
    <property type="match status" value="1"/>
</dbReference>
<name>A0AAW2YKK7_9EUKA</name>
<dbReference type="GO" id="GO:0006099">
    <property type="term" value="P:tricarboxylic acid cycle"/>
    <property type="evidence" value="ECO:0007669"/>
    <property type="project" value="TreeGrafter"/>
</dbReference>
<keyword evidence="1" id="KW-0143">Chaperone</keyword>
<dbReference type="GO" id="GO:0005739">
    <property type="term" value="C:mitochondrion"/>
    <property type="evidence" value="ECO:0007669"/>
    <property type="project" value="TreeGrafter"/>
</dbReference>
<organism evidence="3 4">
    <name type="scientific">Acrasis kona</name>
    <dbReference type="NCBI Taxonomy" id="1008807"/>
    <lineage>
        <taxon>Eukaryota</taxon>
        <taxon>Discoba</taxon>
        <taxon>Heterolobosea</taxon>
        <taxon>Tetramitia</taxon>
        <taxon>Eutetramitia</taxon>
        <taxon>Acrasidae</taxon>
        <taxon>Acrasis</taxon>
    </lineage>
</organism>
<feature type="region of interest" description="Disordered" evidence="2">
    <location>
        <begin position="128"/>
        <end position="149"/>
    </location>
</feature>
<dbReference type="AlphaFoldDB" id="A0AAW2YKK7"/>
<evidence type="ECO:0000313" key="4">
    <source>
        <dbReference type="Proteomes" id="UP001431209"/>
    </source>
</evidence>
<evidence type="ECO:0000256" key="2">
    <source>
        <dbReference type="SAM" id="MobiDB-lite"/>
    </source>
</evidence>
<gene>
    <name evidence="3" type="ORF">AKO1_005791</name>
</gene>
<evidence type="ECO:0000256" key="1">
    <source>
        <dbReference type="ARBA" id="ARBA00023186"/>
    </source>
</evidence>
<dbReference type="PANTHER" id="PTHR12469">
    <property type="entry name" value="PROTEIN EMI5 HOMOLOG, MITOCHONDRIAL"/>
    <property type="match status" value="1"/>
</dbReference>
<evidence type="ECO:0000313" key="3">
    <source>
        <dbReference type="EMBL" id="KAL0477390.1"/>
    </source>
</evidence>
<comment type="caution">
    <text evidence="3">The sequence shown here is derived from an EMBL/GenBank/DDBJ whole genome shotgun (WGS) entry which is preliminary data.</text>
</comment>
<dbReference type="GO" id="GO:0006121">
    <property type="term" value="P:mitochondrial electron transport, succinate to ubiquinone"/>
    <property type="evidence" value="ECO:0007669"/>
    <property type="project" value="TreeGrafter"/>
</dbReference>
<feature type="compositionally biased region" description="Basic and acidic residues" evidence="2">
    <location>
        <begin position="128"/>
        <end position="137"/>
    </location>
</feature>
<dbReference type="PANTHER" id="PTHR12469:SF2">
    <property type="entry name" value="SUCCINATE DEHYDROGENASE ASSEMBLY FACTOR 2, MITOCHONDRIAL"/>
    <property type="match status" value="1"/>
</dbReference>
<dbReference type="Pfam" id="PF03937">
    <property type="entry name" value="Sdh5"/>
    <property type="match status" value="1"/>
</dbReference>
<reference evidence="3 4" key="1">
    <citation type="submission" date="2024-03" db="EMBL/GenBank/DDBJ databases">
        <title>The Acrasis kona genome and developmental transcriptomes reveal deep origins of eukaryotic multicellular pathways.</title>
        <authorList>
            <person name="Sheikh S."/>
            <person name="Fu C.-J."/>
            <person name="Brown M.W."/>
            <person name="Baldauf S.L."/>
        </authorList>
    </citation>
    <scope>NUCLEOTIDE SEQUENCE [LARGE SCALE GENOMIC DNA]</scope>
    <source>
        <strain evidence="3 4">ATCC MYA-3509</strain>
    </source>
</reference>
<protein>
    <submittedName>
        <fullName evidence="3">SDH5</fullName>
    </submittedName>
</protein>
<dbReference type="SUPFAM" id="SSF109910">
    <property type="entry name" value="YgfY-like"/>
    <property type="match status" value="1"/>
</dbReference>